<evidence type="ECO:0000313" key="2">
    <source>
        <dbReference type="EMBL" id="CBI06686.1"/>
    </source>
</evidence>
<proteinExistence type="predicted"/>
<accession>E6QHH2</accession>
<organism evidence="2">
    <name type="scientific">mine drainage metagenome</name>
    <dbReference type="NCBI Taxonomy" id="410659"/>
    <lineage>
        <taxon>unclassified sequences</taxon>
        <taxon>metagenomes</taxon>
        <taxon>ecological metagenomes</taxon>
    </lineage>
</organism>
<gene>
    <name evidence="2" type="ORF">CARN6_2798</name>
</gene>
<protein>
    <submittedName>
        <fullName evidence="2">Uncharacterized protein</fullName>
    </submittedName>
</protein>
<comment type="caution">
    <text evidence="2">The sequence shown here is derived from an EMBL/GenBank/DDBJ whole genome shotgun (WGS) entry which is preliminary data.</text>
</comment>
<dbReference type="AlphaFoldDB" id="E6QHH2"/>
<feature type="region of interest" description="Disordered" evidence="1">
    <location>
        <begin position="29"/>
        <end position="56"/>
    </location>
</feature>
<dbReference type="EMBL" id="CABQ01000008">
    <property type="protein sequence ID" value="CBI06686.1"/>
    <property type="molecule type" value="Genomic_DNA"/>
</dbReference>
<evidence type="ECO:0000256" key="1">
    <source>
        <dbReference type="SAM" id="MobiDB-lite"/>
    </source>
</evidence>
<name>E6QHH2_9ZZZZ</name>
<reference evidence="2" key="1">
    <citation type="submission" date="2009-10" db="EMBL/GenBank/DDBJ databases">
        <title>Diversity of trophic interactions inside an arsenic-rich microbial ecosystem.</title>
        <authorList>
            <person name="Bertin P.N."/>
            <person name="Heinrich-Salmeron A."/>
            <person name="Pelletier E."/>
            <person name="Goulhen-Chollet F."/>
            <person name="Arsene-Ploetze F."/>
            <person name="Gallien S."/>
            <person name="Calteau A."/>
            <person name="Vallenet D."/>
            <person name="Casiot C."/>
            <person name="Chane-Woon-Ming B."/>
            <person name="Giloteaux L."/>
            <person name="Barakat M."/>
            <person name="Bonnefoy V."/>
            <person name="Bruneel O."/>
            <person name="Chandler M."/>
            <person name="Cleiss J."/>
            <person name="Duran R."/>
            <person name="Elbaz-Poulichet F."/>
            <person name="Fonknechten N."/>
            <person name="Lauga B."/>
            <person name="Mornico D."/>
            <person name="Ortet P."/>
            <person name="Schaeffer C."/>
            <person name="Siguier P."/>
            <person name="Alexander Thil Smith A."/>
            <person name="Van Dorsselaer A."/>
            <person name="Weissenbach J."/>
            <person name="Medigue C."/>
            <person name="Le Paslier D."/>
        </authorList>
    </citation>
    <scope>NUCLEOTIDE SEQUENCE</scope>
</reference>
<sequence>MSIVKRNSKEIREGRGRVNSPMLARFTEKEIARFTREDDSDTTELGEPRQMLPQTE</sequence>